<evidence type="ECO:0000313" key="2">
    <source>
        <dbReference type="Proteomes" id="UP000070058"/>
    </source>
</evidence>
<dbReference type="STRING" id="1548207.AXK11_08565"/>
<name>A0A139SIJ6_9BACT</name>
<dbReference type="Proteomes" id="UP000070058">
    <property type="component" value="Unassembled WGS sequence"/>
</dbReference>
<evidence type="ECO:0008006" key="3">
    <source>
        <dbReference type="Google" id="ProtNLM"/>
    </source>
</evidence>
<comment type="caution">
    <text evidence="1">The sequence shown here is derived from an EMBL/GenBank/DDBJ whole genome shotgun (WGS) entry which is preliminary data.</text>
</comment>
<dbReference type="CDD" id="cd12952">
    <property type="entry name" value="MMP_ACEL2062"/>
    <property type="match status" value="1"/>
</dbReference>
<accession>A0A139SIJ6</accession>
<organism evidence="1 2">
    <name type="scientific">Cephaloticoccus primus</name>
    <dbReference type="NCBI Taxonomy" id="1548207"/>
    <lineage>
        <taxon>Bacteria</taxon>
        <taxon>Pseudomonadati</taxon>
        <taxon>Verrucomicrobiota</taxon>
        <taxon>Opitutia</taxon>
        <taxon>Opitutales</taxon>
        <taxon>Opitutaceae</taxon>
        <taxon>Cephaloticoccus</taxon>
    </lineage>
</organism>
<evidence type="ECO:0000313" key="1">
    <source>
        <dbReference type="EMBL" id="KXU34392.1"/>
    </source>
</evidence>
<dbReference type="Pfam" id="PF06262">
    <property type="entry name" value="Zincin_1"/>
    <property type="match status" value="1"/>
</dbReference>
<sequence length="124" mass="14151">MTLRFEELVQRAERLITRLQRRLPPEIRPLARAVPVHCEAVPSEAVLAGGFGPDILGLFSGNPHGTEFSQSEPAPPQILLYLENLWDYAEADWPTFDEELRLTYLHELGHYLGWDEDEVEARGL</sequence>
<dbReference type="SUPFAM" id="SSF55486">
    <property type="entry name" value="Metalloproteases ('zincins'), catalytic domain"/>
    <property type="match status" value="1"/>
</dbReference>
<dbReference type="AlphaFoldDB" id="A0A139SIJ6"/>
<protein>
    <recommendedName>
        <fullName evidence="3">Zn-dependent protease</fullName>
    </recommendedName>
</protein>
<reference evidence="2" key="1">
    <citation type="submission" date="2016-02" db="EMBL/GenBank/DDBJ databases">
        <authorList>
            <person name="Sanders J.G."/>
            <person name="Lin J.Y."/>
            <person name="Wertz J.T."/>
            <person name="Russell J.A."/>
            <person name="Moreau C.S."/>
            <person name="Powell S."/>
        </authorList>
    </citation>
    <scope>NUCLEOTIDE SEQUENCE [LARGE SCALE GENOMIC DNA]</scope>
    <source>
        <strain evidence="2">CAG34</strain>
    </source>
</reference>
<dbReference type="InterPro" id="IPR010428">
    <property type="entry name" value="Zincin_1"/>
</dbReference>
<dbReference type="Gene3D" id="3.30.2010.20">
    <property type="match status" value="1"/>
</dbReference>
<dbReference type="EMBL" id="LSZQ01000065">
    <property type="protein sequence ID" value="KXU34392.1"/>
    <property type="molecule type" value="Genomic_DNA"/>
</dbReference>
<gene>
    <name evidence="1" type="ORF">AXK11_08565</name>
</gene>
<dbReference type="InterPro" id="IPR038555">
    <property type="entry name" value="Zincin_1_sf"/>
</dbReference>
<keyword evidence="2" id="KW-1185">Reference proteome</keyword>
<dbReference type="OrthoDB" id="9806895at2"/>
<proteinExistence type="predicted"/>